<feature type="transmembrane region" description="Helical" evidence="1">
    <location>
        <begin position="94"/>
        <end position="111"/>
    </location>
</feature>
<feature type="transmembrane region" description="Helical" evidence="1">
    <location>
        <begin position="69"/>
        <end position="87"/>
    </location>
</feature>
<evidence type="ECO:0000256" key="1">
    <source>
        <dbReference type="SAM" id="Phobius"/>
    </source>
</evidence>
<evidence type="ECO:0008006" key="4">
    <source>
        <dbReference type="Google" id="ProtNLM"/>
    </source>
</evidence>
<dbReference type="Proteomes" id="UP000294613">
    <property type="component" value="Unassembled WGS sequence"/>
</dbReference>
<feature type="non-terminal residue" evidence="2">
    <location>
        <position position="1"/>
    </location>
</feature>
<dbReference type="EMBL" id="SLZV01000041">
    <property type="protein sequence ID" value="TCS60708.1"/>
    <property type="molecule type" value="Genomic_DNA"/>
</dbReference>
<keyword evidence="1" id="KW-0472">Membrane</keyword>
<keyword evidence="1" id="KW-0812">Transmembrane</keyword>
<evidence type="ECO:0000313" key="3">
    <source>
        <dbReference type="Proteomes" id="UP000294613"/>
    </source>
</evidence>
<evidence type="ECO:0000313" key="2">
    <source>
        <dbReference type="EMBL" id="TCS60708.1"/>
    </source>
</evidence>
<name>A0A4R3J4H1_9FIRM</name>
<feature type="transmembrane region" description="Helical" evidence="1">
    <location>
        <begin position="146"/>
        <end position="169"/>
    </location>
</feature>
<proteinExistence type="predicted"/>
<keyword evidence="1" id="KW-1133">Transmembrane helix</keyword>
<feature type="transmembrane region" description="Helical" evidence="1">
    <location>
        <begin position="26"/>
        <end position="49"/>
    </location>
</feature>
<gene>
    <name evidence="2" type="ORF">EDD74_14119</name>
</gene>
<organism evidence="2 3">
    <name type="scientific">Faecalimonas umbilicata</name>
    <dbReference type="NCBI Taxonomy" id="1912855"/>
    <lineage>
        <taxon>Bacteria</taxon>
        <taxon>Bacillati</taxon>
        <taxon>Bacillota</taxon>
        <taxon>Clostridia</taxon>
        <taxon>Lachnospirales</taxon>
        <taxon>Lachnospiraceae</taxon>
        <taxon>Faecalimonas</taxon>
    </lineage>
</organism>
<sequence length="175" mass="19379">FSHSDHPFFDNTILPYIISKIYSRNLIYSILVMVVVFTISIVASGYVMWGSDFYLGSITELFQYLGVQYLLHLGIAAVMMLLCILTYSTAFSMTSGILLCSGLAVPVYSLINKAINGVKTGLEFDLNKYILDGNITMLLYDSTSEVMVRGVAVGVAFAIVSLFISTIIVKKRDIR</sequence>
<reference evidence="2 3" key="1">
    <citation type="submission" date="2019-03" db="EMBL/GenBank/DDBJ databases">
        <title>Genomic Encyclopedia of Type Strains, Phase IV (KMG-IV): sequencing the most valuable type-strain genomes for metagenomic binning, comparative biology and taxonomic classification.</title>
        <authorList>
            <person name="Goeker M."/>
        </authorList>
    </citation>
    <scope>NUCLEOTIDE SEQUENCE [LARGE SCALE GENOMIC DNA]</scope>
    <source>
        <strain evidence="2 3">DSM 103426</strain>
    </source>
</reference>
<protein>
    <recommendedName>
        <fullName evidence="4">ABC-2 type transport system permease protein</fullName>
    </recommendedName>
</protein>
<dbReference type="AlphaFoldDB" id="A0A4R3J4H1"/>
<comment type="caution">
    <text evidence="2">The sequence shown here is derived from an EMBL/GenBank/DDBJ whole genome shotgun (WGS) entry which is preliminary data.</text>
</comment>
<accession>A0A4R3J4H1</accession>